<dbReference type="RefSeq" id="WP_149786580.1">
    <property type="nucleotide sequence ID" value="NZ_FNIO01000001.1"/>
</dbReference>
<dbReference type="OrthoDB" id="7028951at2"/>
<evidence type="ECO:0000313" key="4">
    <source>
        <dbReference type="Proteomes" id="UP000324252"/>
    </source>
</evidence>
<organism evidence="3 4">
    <name type="scientific">Lutimaribacter pacificus</name>
    <dbReference type="NCBI Taxonomy" id="391948"/>
    <lineage>
        <taxon>Bacteria</taxon>
        <taxon>Pseudomonadati</taxon>
        <taxon>Pseudomonadota</taxon>
        <taxon>Alphaproteobacteria</taxon>
        <taxon>Rhodobacterales</taxon>
        <taxon>Roseobacteraceae</taxon>
        <taxon>Lutimaribacter</taxon>
    </lineage>
</organism>
<feature type="transmembrane region" description="Helical" evidence="1">
    <location>
        <begin position="66"/>
        <end position="85"/>
    </location>
</feature>
<keyword evidence="1" id="KW-0812">Transmembrane</keyword>
<feature type="transmembrane region" description="Helical" evidence="1">
    <location>
        <begin position="36"/>
        <end position="54"/>
    </location>
</feature>
<dbReference type="Gene3D" id="2.40.50.1020">
    <property type="entry name" value="LytTr DNA-binding domain"/>
    <property type="match status" value="1"/>
</dbReference>
<name>A0A1H0BT12_9RHOB</name>
<feature type="domain" description="HTH LytTR-type" evidence="2">
    <location>
        <begin position="156"/>
        <end position="260"/>
    </location>
</feature>
<dbReference type="EMBL" id="FQZZ01000001">
    <property type="protein sequence ID" value="SHJ52469.1"/>
    <property type="molecule type" value="Genomic_DNA"/>
</dbReference>
<reference evidence="3 4" key="1">
    <citation type="submission" date="2016-11" db="EMBL/GenBank/DDBJ databases">
        <authorList>
            <person name="Varghese N."/>
            <person name="Submissions S."/>
        </authorList>
    </citation>
    <scope>NUCLEOTIDE SEQUENCE [LARGE SCALE GENOMIC DNA]</scope>
    <source>
        <strain evidence="3 4">DSM 29620</strain>
    </source>
</reference>
<dbReference type="AlphaFoldDB" id="A0A1H0BT12"/>
<evidence type="ECO:0000259" key="2">
    <source>
        <dbReference type="PROSITE" id="PS50930"/>
    </source>
</evidence>
<evidence type="ECO:0000313" key="3">
    <source>
        <dbReference type="EMBL" id="SHJ52469.1"/>
    </source>
</evidence>
<dbReference type="PROSITE" id="PS50930">
    <property type="entry name" value="HTH_LYTTR"/>
    <property type="match status" value="1"/>
</dbReference>
<keyword evidence="1" id="KW-0472">Membrane</keyword>
<gene>
    <name evidence="3" type="ORF">SAMN05444142_101535</name>
</gene>
<dbReference type="SMART" id="SM00850">
    <property type="entry name" value="LytTR"/>
    <property type="match status" value="1"/>
</dbReference>
<proteinExistence type="predicted"/>
<dbReference type="Pfam" id="PF04397">
    <property type="entry name" value="LytTR"/>
    <property type="match status" value="1"/>
</dbReference>
<protein>
    <submittedName>
        <fullName evidence="3">Transcriptional regulator, LytTR family</fullName>
    </submittedName>
</protein>
<feature type="transmembrane region" description="Helical" evidence="1">
    <location>
        <begin position="97"/>
        <end position="119"/>
    </location>
</feature>
<keyword evidence="4" id="KW-1185">Reference proteome</keyword>
<dbReference type="InterPro" id="IPR007492">
    <property type="entry name" value="LytTR_DNA-bd_dom"/>
</dbReference>
<dbReference type="GO" id="GO:0003677">
    <property type="term" value="F:DNA binding"/>
    <property type="evidence" value="ECO:0007669"/>
    <property type="project" value="InterPro"/>
</dbReference>
<sequence>MTHPITLVVCTAISLIAAMSGPFGTIDSMSLGNRLIYWTAVSFGTTLVAYAVRVITARHVPKDRPFLFEATATVLMVLVCTPYVAALTRALDTERCVAQGCFGSIGFYVALVTILIFVVRRVIPGFEEFVFFARDEYGDMRLVTRSPVRPERAGNILRPRLYRRLPKGETGDVLHITANGHFVTITLTDGAHTIRMRFSDAVTEMDAVEGFCTHRSHWVARSAVTGHGRVDGKPVLFLINGMEVPVSRTYRPGLEEAGLIPPQV</sequence>
<accession>A0A1H0BT12</accession>
<keyword evidence="1" id="KW-1133">Transmembrane helix</keyword>
<dbReference type="Proteomes" id="UP000324252">
    <property type="component" value="Unassembled WGS sequence"/>
</dbReference>
<evidence type="ECO:0000256" key="1">
    <source>
        <dbReference type="SAM" id="Phobius"/>
    </source>
</evidence>